<dbReference type="GO" id="GO:0004065">
    <property type="term" value="F:arylsulfatase activity"/>
    <property type="evidence" value="ECO:0007669"/>
    <property type="project" value="UniProtKB-EC"/>
</dbReference>
<dbReference type="InterPro" id="IPR000917">
    <property type="entry name" value="Sulfatase_N"/>
</dbReference>
<dbReference type="Proteomes" id="UP001620514">
    <property type="component" value="Unassembled WGS sequence"/>
</dbReference>
<dbReference type="RefSeq" id="WP_404610476.1">
    <property type="nucleotide sequence ID" value="NZ_JBIYDN010000019.1"/>
</dbReference>
<gene>
    <name evidence="4" type="ORF">ABH943_005514</name>
</gene>
<keyword evidence="5" id="KW-1185">Reference proteome</keyword>
<evidence type="ECO:0000313" key="4">
    <source>
        <dbReference type="EMBL" id="MFK4445489.1"/>
    </source>
</evidence>
<sequence length="508" mass="56178">MSGTEKNLVFICVDQMRYDALSSAGNTVIGTTHLSRLAQRGMMFDRHYTPNQICSPSRATMASGLYPRHHGLTRNGIALDGARPTLWQMLKDQGLVTHAIGKLHYQPLLASGALDMPESLAYWDRPDAASWTGPYYGFDHVDLVLGEANESVKAGHYAAWLNRYHPDASGLYERDASLGHAASDLKEIWKNAIPASLHYTNWIGDRAVDAIRRYAGQDRFCLFVSFPDPHHPFSPPQPYCDLFDPAKVPAPTVVPGELDRMPAYVQDCDDPAQDAYIPAGSKNREQGFMLRTDSISDDTISKVIAHTYGSIRMIDDAVGRILDALGATGALDNTYIVFTSDHGELLGDHGLLRKGPPPYRQLLQVPLLISGPGVAGGSRTQAMTSHLDFVSTFATLFEAQAPVNNGLDLSDILQGQRTGVRDRLFAEYHPRADARVYNQTIITDRWRFTCYPNEPAWGELFDLEADPWEHWNLFSEARVQDTVAQLRDELHASMPPIPDAGGAVLGAY</sequence>
<reference evidence="4 5" key="1">
    <citation type="submission" date="2024-10" db="EMBL/GenBank/DDBJ databases">
        <authorList>
            <person name="Deangelis K."/>
            <person name="Huntemann M."/>
            <person name="Clum A."/>
            <person name="Wang J."/>
            <person name="Palaniappan K."/>
            <person name="Ritter S."/>
            <person name="Chen I.-M."/>
            <person name="Stamatis D."/>
            <person name="Reddy T."/>
            <person name="O'Malley R."/>
            <person name="Daum C."/>
            <person name="Ng V."/>
            <person name="Ivanova N."/>
            <person name="Kyrpides N."/>
            <person name="Woyke T."/>
        </authorList>
    </citation>
    <scope>NUCLEOTIDE SEQUENCE [LARGE SCALE GENOMIC DNA]</scope>
    <source>
        <strain evidence="4 5">GAS97</strain>
    </source>
</reference>
<keyword evidence="2 4" id="KW-0378">Hydrolase</keyword>
<evidence type="ECO:0000259" key="3">
    <source>
        <dbReference type="Pfam" id="PF00884"/>
    </source>
</evidence>
<reference evidence="4 5" key="2">
    <citation type="submission" date="2024-11" db="EMBL/GenBank/DDBJ databases">
        <title>Using genomics to understand microbial adaptation to soil warming.</title>
        <authorList>
            <person name="Deangelis K.M. PhD."/>
        </authorList>
    </citation>
    <scope>NUCLEOTIDE SEQUENCE [LARGE SCALE GENOMIC DNA]</scope>
    <source>
        <strain evidence="4 5">GAS97</strain>
    </source>
</reference>
<dbReference type="Gene3D" id="3.40.720.10">
    <property type="entry name" value="Alkaline Phosphatase, subunit A"/>
    <property type="match status" value="1"/>
</dbReference>
<dbReference type="InterPro" id="IPR017850">
    <property type="entry name" value="Alkaline_phosphatase_core_sf"/>
</dbReference>
<proteinExistence type="predicted"/>
<dbReference type="EMBL" id="JBIYDN010000019">
    <property type="protein sequence ID" value="MFK4445489.1"/>
    <property type="molecule type" value="Genomic_DNA"/>
</dbReference>
<keyword evidence="1" id="KW-0479">Metal-binding</keyword>
<dbReference type="PANTHER" id="PTHR45953:SF1">
    <property type="entry name" value="IDURONATE 2-SULFATASE"/>
    <property type="match status" value="1"/>
</dbReference>
<dbReference type="EC" id="3.1.6.1" evidence="4"/>
<name>A0ABW8MP63_9BURK</name>
<dbReference type="PANTHER" id="PTHR45953">
    <property type="entry name" value="IDURONATE 2-SULFATASE"/>
    <property type="match status" value="1"/>
</dbReference>
<feature type="domain" description="Sulfatase N-terminal" evidence="3">
    <location>
        <begin position="6"/>
        <end position="397"/>
    </location>
</feature>
<evidence type="ECO:0000313" key="5">
    <source>
        <dbReference type="Proteomes" id="UP001620514"/>
    </source>
</evidence>
<accession>A0ABW8MP63</accession>
<evidence type="ECO:0000256" key="1">
    <source>
        <dbReference type="ARBA" id="ARBA00022723"/>
    </source>
</evidence>
<comment type="caution">
    <text evidence="4">The sequence shown here is derived from an EMBL/GenBank/DDBJ whole genome shotgun (WGS) entry which is preliminary data.</text>
</comment>
<organism evidence="4 5">
    <name type="scientific">Caballeronia udeis</name>
    <dbReference type="NCBI Taxonomy" id="1232866"/>
    <lineage>
        <taxon>Bacteria</taxon>
        <taxon>Pseudomonadati</taxon>
        <taxon>Pseudomonadota</taxon>
        <taxon>Betaproteobacteria</taxon>
        <taxon>Burkholderiales</taxon>
        <taxon>Burkholderiaceae</taxon>
        <taxon>Caballeronia</taxon>
    </lineage>
</organism>
<dbReference type="Pfam" id="PF00884">
    <property type="entry name" value="Sulfatase"/>
    <property type="match status" value="1"/>
</dbReference>
<dbReference type="SUPFAM" id="SSF53649">
    <property type="entry name" value="Alkaline phosphatase-like"/>
    <property type="match status" value="1"/>
</dbReference>
<protein>
    <submittedName>
        <fullName evidence="4">Arylsulfatase</fullName>
        <ecNumber evidence="4">3.1.6.1</ecNumber>
    </submittedName>
</protein>
<evidence type="ECO:0000256" key="2">
    <source>
        <dbReference type="ARBA" id="ARBA00022801"/>
    </source>
</evidence>